<feature type="transmembrane region" description="Helical" evidence="10">
    <location>
        <begin position="77"/>
        <end position="97"/>
    </location>
</feature>
<dbReference type="Pfam" id="PF02949">
    <property type="entry name" value="7tm_6"/>
    <property type="match status" value="1"/>
</dbReference>
<comment type="subcellular location">
    <subcellularLocation>
        <location evidence="1">Cell membrane</location>
        <topology evidence="1">Multi-pass membrane protein</topology>
    </subcellularLocation>
</comment>
<evidence type="ECO:0000256" key="9">
    <source>
        <dbReference type="ARBA" id="ARBA00023224"/>
    </source>
</evidence>
<evidence type="ECO:0008006" key="13">
    <source>
        <dbReference type="Google" id="ProtNLM"/>
    </source>
</evidence>
<reference evidence="11" key="1">
    <citation type="submission" date="2022-01" db="EMBL/GenBank/DDBJ databases">
        <authorList>
            <person name="King R."/>
        </authorList>
    </citation>
    <scope>NUCLEOTIDE SEQUENCE</scope>
</reference>
<evidence type="ECO:0000256" key="1">
    <source>
        <dbReference type="ARBA" id="ARBA00004651"/>
    </source>
</evidence>
<evidence type="ECO:0000256" key="10">
    <source>
        <dbReference type="SAM" id="Phobius"/>
    </source>
</evidence>
<evidence type="ECO:0000256" key="5">
    <source>
        <dbReference type="ARBA" id="ARBA00022725"/>
    </source>
</evidence>
<feature type="transmembrane region" description="Helical" evidence="10">
    <location>
        <begin position="133"/>
        <end position="158"/>
    </location>
</feature>
<sequence length="271" mass="31204">MGIINLSWLFPDTSDLGKVMLRICELFFNLNLMWPCRENRIIVIAACIITTSLQFFMFCGIFAYIVNNLNEFNEVTYALFMIVLPTGPILKMPVIAYKSKEFKKLISQISTKYWPSDLLDVGSKNDFKGIYTAGFTVIGAMLGLGFVFTTALWVQPLLSSEITFPLPSLYPSGWVNDYTFWLFYGLQAIYLIFVILVGTGSADFLILSVCIYTANQFYLLQQCFLVYNTDEMAEVNKKLRALDKEDMQKYYGYTEKEYLVRCVKHHAMLLR</sequence>
<dbReference type="PANTHER" id="PTHR21137">
    <property type="entry name" value="ODORANT RECEPTOR"/>
    <property type="match status" value="1"/>
</dbReference>
<dbReference type="InterPro" id="IPR004117">
    <property type="entry name" value="7tm6_olfct_rcpt"/>
</dbReference>
<proteinExistence type="predicted"/>
<keyword evidence="3" id="KW-0716">Sensory transduction</keyword>
<keyword evidence="12" id="KW-1185">Reference proteome</keyword>
<name>A0A9N9XA43_DIABA</name>
<keyword evidence="2" id="KW-1003">Cell membrane</keyword>
<dbReference type="GO" id="GO:0005549">
    <property type="term" value="F:odorant binding"/>
    <property type="evidence" value="ECO:0007669"/>
    <property type="project" value="InterPro"/>
</dbReference>
<protein>
    <recommendedName>
        <fullName evidence="13">Odorant receptor</fullName>
    </recommendedName>
</protein>
<dbReference type="GO" id="GO:0007165">
    <property type="term" value="P:signal transduction"/>
    <property type="evidence" value="ECO:0007669"/>
    <property type="project" value="UniProtKB-KW"/>
</dbReference>
<evidence type="ECO:0000256" key="6">
    <source>
        <dbReference type="ARBA" id="ARBA00022989"/>
    </source>
</evidence>
<dbReference type="GO" id="GO:0004984">
    <property type="term" value="F:olfactory receptor activity"/>
    <property type="evidence" value="ECO:0007669"/>
    <property type="project" value="InterPro"/>
</dbReference>
<keyword evidence="5" id="KW-0552">Olfaction</keyword>
<keyword evidence="7 10" id="KW-0472">Membrane</keyword>
<dbReference type="OrthoDB" id="6777116at2759"/>
<evidence type="ECO:0000313" key="12">
    <source>
        <dbReference type="Proteomes" id="UP001153709"/>
    </source>
</evidence>
<evidence type="ECO:0000256" key="4">
    <source>
        <dbReference type="ARBA" id="ARBA00022692"/>
    </source>
</evidence>
<evidence type="ECO:0000256" key="3">
    <source>
        <dbReference type="ARBA" id="ARBA00022606"/>
    </source>
</evidence>
<organism evidence="11 12">
    <name type="scientific">Diabrotica balteata</name>
    <name type="common">Banded cucumber beetle</name>
    <dbReference type="NCBI Taxonomy" id="107213"/>
    <lineage>
        <taxon>Eukaryota</taxon>
        <taxon>Metazoa</taxon>
        <taxon>Ecdysozoa</taxon>
        <taxon>Arthropoda</taxon>
        <taxon>Hexapoda</taxon>
        <taxon>Insecta</taxon>
        <taxon>Pterygota</taxon>
        <taxon>Neoptera</taxon>
        <taxon>Endopterygota</taxon>
        <taxon>Coleoptera</taxon>
        <taxon>Polyphaga</taxon>
        <taxon>Cucujiformia</taxon>
        <taxon>Chrysomeloidea</taxon>
        <taxon>Chrysomelidae</taxon>
        <taxon>Galerucinae</taxon>
        <taxon>Diabroticina</taxon>
        <taxon>Diabroticites</taxon>
        <taxon>Diabrotica</taxon>
    </lineage>
</organism>
<keyword evidence="6 10" id="KW-1133">Transmembrane helix</keyword>
<dbReference type="GO" id="GO:0005886">
    <property type="term" value="C:plasma membrane"/>
    <property type="evidence" value="ECO:0007669"/>
    <property type="project" value="UniProtKB-SubCell"/>
</dbReference>
<keyword evidence="4 10" id="KW-0812">Transmembrane</keyword>
<dbReference type="EMBL" id="OU898279">
    <property type="protein sequence ID" value="CAG9833429.1"/>
    <property type="molecule type" value="Genomic_DNA"/>
</dbReference>
<keyword evidence="8" id="KW-0675">Receptor</keyword>
<dbReference type="Proteomes" id="UP001153709">
    <property type="component" value="Chromosome 4"/>
</dbReference>
<feature type="transmembrane region" description="Helical" evidence="10">
    <location>
        <begin position="41"/>
        <end position="65"/>
    </location>
</feature>
<evidence type="ECO:0000256" key="2">
    <source>
        <dbReference type="ARBA" id="ARBA00022475"/>
    </source>
</evidence>
<evidence type="ECO:0000256" key="7">
    <source>
        <dbReference type="ARBA" id="ARBA00023136"/>
    </source>
</evidence>
<evidence type="ECO:0000256" key="8">
    <source>
        <dbReference type="ARBA" id="ARBA00023170"/>
    </source>
</evidence>
<gene>
    <name evidence="11" type="ORF">DIABBA_LOCUS6835</name>
</gene>
<dbReference type="AlphaFoldDB" id="A0A9N9XA43"/>
<evidence type="ECO:0000313" key="11">
    <source>
        <dbReference type="EMBL" id="CAG9833429.1"/>
    </source>
</evidence>
<accession>A0A9N9XA43</accession>
<dbReference type="PANTHER" id="PTHR21137:SF35">
    <property type="entry name" value="ODORANT RECEPTOR 19A-RELATED"/>
    <property type="match status" value="1"/>
</dbReference>
<keyword evidence="9" id="KW-0807">Transducer</keyword>